<comment type="pathway">
    <text evidence="3">Porphyrin-containing compound metabolism; protoheme biosynthesis.</text>
</comment>
<dbReference type="GO" id="GO:0006779">
    <property type="term" value="P:porphyrin-containing compound biosynthetic process"/>
    <property type="evidence" value="ECO:0007669"/>
    <property type="project" value="UniProtKB-KW"/>
</dbReference>
<keyword evidence="8 10" id="KW-0472">Membrane</keyword>
<evidence type="ECO:0000313" key="13">
    <source>
        <dbReference type="EMBL" id="TWX63581.1"/>
    </source>
</evidence>
<protein>
    <submittedName>
        <fullName evidence="13">Heme biosynthesis protein HemY</fullName>
    </submittedName>
</protein>
<evidence type="ECO:0000313" key="15">
    <source>
        <dbReference type="Proteomes" id="UP000321917"/>
    </source>
</evidence>
<feature type="domain" description="HemY N-terminal" evidence="11">
    <location>
        <begin position="26"/>
        <end position="131"/>
    </location>
</feature>
<evidence type="ECO:0000256" key="3">
    <source>
        <dbReference type="ARBA" id="ARBA00004744"/>
    </source>
</evidence>
<keyword evidence="14" id="KW-1185">Reference proteome</keyword>
<keyword evidence="7 10" id="KW-1133">Transmembrane helix</keyword>
<dbReference type="Gene3D" id="1.25.40.10">
    <property type="entry name" value="Tetratricopeptide repeat domain"/>
    <property type="match status" value="1"/>
</dbReference>
<dbReference type="Proteomes" id="UP000321525">
    <property type="component" value="Unassembled WGS sequence"/>
</dbReference>
<evidence type="ECO:0000259" key="11">
    <source>
        <dbReference type="Pfam" id="PF07219"/>
    </source>
</evidence>
<keyword evidence="9" id="KW-0627">Porphyrin biosynthesis</keyword>
<evidence type="ECO:0000313" key="12">
    <source>
        <dbReference type="EMBL" id="TWX58677.1"/>
    </source>
</evidence>
<dbReference type="InterPro" id="IPR011990">
    <property type="entry name" value="TPR-like_helical_dom_sf"/>
</dbReference>
<organism evidence="13 15">
    <name type="scientific">Colwellia hornerae</name>
    <dbReference type="NCBI Taxonomy" id="89402"/>
    <lineage>
        <taxon>Bacteria</taxon>
        <taxon>Pseudomonadati</taxon>
        <taxon>Pseudomonadota</taxon>
        <taxon>Gammaproteobacteria</taxon>
        <taxon>Alteromonadales</taxon>
        <taxon>Colwelliaceae</taxon>
        <taxon>Colwellia</taxon>
    </lineage>
</organism>
<comment type="caution">
    <text evidence="13">The sequence shown here is derived from an EMBL/GenBank/DDBJ whole genome shotgun (WGS) entry which is preliminary data.</text>
</comment>
<dbReference type="Pfam" id="PF07219">
    <property type="entry name" value="HemY_N"/>
    <property type="match status" value="1"/>
</dbReference>
<dbReference type="Proteomes" id="UP000321917">
    <property type="component" value="Unassembled WGS sequence"/>
</dbReference>
<feature type="transmembrane region" description="Helical" evidence="10">
    <location>
        <begin position="40"/>
        <end position="62"/>
    </location>
</feature>
<reference evidence="13 15" key="1">
    <citation type="submission" date="2019-07" db="EMBL/GenBank/DDBJ databases">
        <title>Genomes of sea-ice associated Colwellia species.</title>
        <authorList>
            <person name="Bowman J.P."/>
        </authorList>
    </citation>
    <scope>NUCLEOTIDE SEQUENCE [LARGE SCALE GENOMIC DNA]</scope>
    <source>
        <strain evidence="12 14">ACAM 607</strain>
        <strain evidence="13 15">IC036</strain>
    </source>
</reference>
<dbReference type="InterPro" id="IPR005254">
    <property type="entry name" value="Heme_biosyn_assoc_TPR_pro"/>
</dbReference>
<dbReference type="OrthoDB" id="7067577at2"/>
<accession>A0A5C6Q4B1</accession>
<evidence type="ECO:0000256" key="4">
    <source>
        <dbReference type="ARBA" id="ARBA00022475"/>
    </source>
</evidence>
<evidence type="ECO:0000256" key="5">
    <source>
        <dbReference type="ARBA" id="ARBA00022519"/>
    </source>
</evidence>
<evidence type="ECO:0000256" key="9">
    <source>
        <dbReference type="ARBA" id="ARBA00023244"/>
    </source>
</evidence>
<dbReference type="NCBIfam" id="TIGR00540">
    <property type="entry name" value="TPR_hemY_coli"/>
    <property type="match status" value="1"/>
</dbReference>
<dbReference type="EMBL" id="VOLR01000014">
    <property type="protein sequence ID" value="TWX58677.1"/>
    <property type="molecule type" value="Genomic_DNA"/>
</dbReference>
<dbReference type="UniPathway" id="UPA00252"/>
<proteinExistence type="predicted"/>
<evidence type="ECO:0000256" key="7">
    <source>
        <dbReference type="ARBA" id="ARBA00022989"/>
    </source>
</evidence>
<sequence>MKKLILLILIFFAAVAISPLLINEKGYILIAIGDLTIESTVVTAAIMLTLLFIALALSMTLVRGSLRLGFGGWNKIAFANRRRALKDFKRGIAAFILEDHQQAEHLLAKAAEPSTFTHIAYLLAAAASSKQSLRSNTNHYLALLAREGSDFKGSGLESTLVTIKLLISQEDFAQARGLIDEHHKHIGHDARLLSLEITLSLQEKRFDYVIEQLVSARKQKTISGEKIALWETSAFYGAFNETISKESKDSLALRWQKLARKLKQSEAILWAYCQVLAEHKITEPLNKILLPVIKKGADDKFLQKIRQLPIFAADELISAVQKQLHNDPHSAKWLSCLANLAAKSQQLPMAEKAFNSLVNLAGRQYDVIDLLTFSQVLEQQGDYKKANQVLNKALGQIDGFKNNILAINNGNEQK</sequence>
<evidence type="ECO:0000256" key="6">
    <source>
        <dbReference type="ARBA" id="ARBA00022692"/>
    </source>
</evidence>
<comment type="subcellular location">
    <subcellularLocation>
        <location evidence="2">Cell inner membrane</location>
        <topology evidence="2">Multi-pass membrane protein</topology>
    </subcellularLocation>
</comment>
<dbReference type="GO" id="GO:0005886">
    <property type="term" value="C:plasma membrane"/>
    <property type="evidence" value="ECO:0007669"/>
    <property type="project" value="UniProtKB-SubCell"/>
</dbReference>
<name>A0A5C6Q4B1_9GAMM</name>
<keyword evidence="5" id="KW-0997">Cell inner membrane</keyword>
<keyword evidence="6 10" id="KW-0812">Transmembrane</keyword>
<dbReference type="GO" id="GO:0042168">
    <property type="term" value="P:heme metabolic process"/>
    <property type="evidence" value="ECO:0007669"/>
    <property type="project" value="InterPro"/>
</dbReference>
<dbReference type="AlphaFoldDB" id="A0A5C6Q4B1"/>
<gene>
    <name evidence="12" type="ORF">ESZ26_11130</name>
    <name evidence="13" type="ORF">ESZ27_16305</name>
</gene>
<evidence type="ECO:0000256" key="8">
    <source>
        <dbReference type="ARBA" id="ARBA00023136"/>
    </source>
</evidence>
<evidence type="ECO:0000256" key="1">
    <source>
        <dbReference type="ARBA" id="ARBA00002962"/>
    </source>
</evidence>
<evidence type="ECO:0000313" key="14">
    <source>
        <dbReference type="Proteomes" id="UP000321525"/>
    </source>
</evidence>
<dbReference type="EMBL" id="VOLQ01000041">
    <property type="protein sequence ID" value="TWX63581.1"/>
    <property type="molecule type" value="Genomic_DNA"/>
</dbReference>
<dbReference type="RefSeq" id="WP_146796477.1">
    <property type="nucleotide sequence ID" value="NZ_VOLP01000002.1"/>
</dbReference>
<dbReference type="SUPFAM" id="SSF48452">
    <property type="entry name" value="TPR-like"/>
    <property type="match status" value="1"/>
</dbReference>
<comment type="function">
    <text evidence="1">Involved in a late step of protoheme IX synthesis.</text>
</comment>
<dbReference type="InterPro" id="IPR010817">
    <property type="entry name" value="HemY_N"/>
</dbReference>
<evidence type="ECO:0000256" key="2">
    <source>
        <dbReference type="ARBA" id="ARBA00004429"/>
    </source>
</evidence>
<keyword evidence="4" id="KW-1003">Cell membrane</keyword>
<evidence type="ECO:0000256" key="10">
    <source>
        <dbReference type="SAM" id="Phobius"/>
    </source>
</evidence>